<dbReference type="Proteomes" id="UP001209701">
    <property type="component" value="Unassembled WGS sequence"/>
</dbReference>
<keyword evidence="2" id="KW-1185">Reference proteome</keyword>
<evidence type="ECO:0000313" key="2">
    <source>
        <dbReference type="Proteomes" id="UP001209701"/>
    </source>
</evidence>
<dbReference type="EMBL" id="JAJIRN010000008">
    <property type="protein sequence ID" value="MCV2370009.1"/>
    <property type="molecule type" value="Genomic_DNA"/>
</dbReference>
<reference evidence="1 2" key="1">
    <citation type="submission" date="2021-11" db="EMBL/GenBank/DDBJ databases">
        <authorList>
            <person name="Liang Q."/>
            <person name="Mou H."/>
            <person name="Liu Z."/>
        </authorList>
    </citation>
    <scope>NUCLEOTIDE SEQUENCE [LARGE SCALE GENOMIC DNA]</scope>
    <source>
        <strain evidence="1 2">CHU3</strain>
    </source>
</reference>
<organism evidence="1 2">
    <name type="scientific">Roseateles oligotrophus</name>
    <dbReference type="NCBI Taxonomy" id="1769250"/>
    <lineage>
        <taxon>Bacteria</taxon>
        <taxon>Pseudomonadati</taxon>
        <taxon>Pseudomonadota</taxon>
        <taxon>Betaproteobacteria</taxon>
        <taxon>Burkholderiales</taxon>
        <taxon>Sphaerotilaceae</taxon>
        <taxon>Roseateles</taxon>
    </lineage>
</organism>
<comment type="caution">
    <text evidence="1">The sequence shown here is derived from an EMBL/GenBank/DDBJ whole genome shotgun (WGS) entry which is preliminary data.</text>
</comment>
<accession>A0ABT2YIW9</accession>
<evidence type="ECO:0000313" key="1">
    <source>
        <dbReference type="EMBL" id="MCV2370009.1"/>
    </source>
</evidence>
<name>A0ABT2YIW9_9BURK</name>
<gene>
    <name evidence="1" type="ORF">LNV07_18150</name>
</gene>
<protein>
    <submittedName>
        <fullName evidence="1">Uncharacterized protein</fullName>
    </submittedName>
</protein>
<sequence>MPTKPFSERHANIDELSSALTRLTTAELLRLFARARLLVWGTEYADPKELFNEAVKRALVAASGSKQDGERGRPWPIDRVQFPAFLSGCMDSIADSSRESVSQTKTDRLEALAGEAGDVDTVIHRAGLWTTDFVDQAIEAEETNERQQRAQADAHVIETHFKDDQDVLAVIEGEKADMPVAEVLALFDLDQKAYDSARRRLRRQVDKLMPGRRQR</sequence>
<proteinExistence type="predicted"/>
<dbReference type="RefSeq" id="WP_263572597.1">
    <property type="nucleotide sequence ID" value="NZ_JAJIRN010000008.1"/>
</dbReference>